<protein>
    <submittedName>
        <fullName evidence="1">Uncharacterized protein</fullName>
    </submittedName>
</protein>
<sequence length="80" mass="8328">MPGTVCLAIPGYTAAPDVDHDGDEIDHGSSVADATAKCNANPTCKGFNSDANYKTKAEFTRAAPGYCFYTKSAASNMSCL</sequence>
<name>A0A2J7ZNC6_9CHLO</name>
<reference evidence="1 2" key="1">
    <citation type="journal article" date="2017" name="Mol. Biol. Evol.">
        <title>The 4-celled Tetrabaena socialis nuclear genome reveals the essential components for genetic control of cell number at the origin of multicellularity in the volvocine lineage.</title>
        <authorList>
            <person name="Featherston J."/>
            <person name="Arakaki Y."/>
            <person name="Hanschen E.R."/>
            <person name="Ferris P.J."/>
            <person name="Michod R.E."/>
            <person name="Olson B.J.S.C."/>
            <person name="Nozaki H."/>
            <person name="Durand P.M."/>
        </authorList>
    </citation>
    <scope>NUCLEOTIDE SEQUENCE [LARGE SCALE GENOMIC DNA]</scope>
    <source>
        <strain evidence="1 2">NIES-571</strain>
    </source>
</reference>
<dbReference type="OrthoDB" id="543726at2759"/>
<organism evidence="1 2">
    <name type="scientific">Tetrabaena socialis</name>
    <dbReference type="NCBI Taxonomy" id="47790"/>
    <lineage>
        <taxon>Eukaryota</taxon>
        <taxon>Viridiplantae</taxon>
        <taxon>Chlorophyta</taxon>
        <taxon>core chlorophytes</taxon>
        <taxon>Chlorophyceae</taxon>
        <taxon>CS clade</taxon>
        <taxon>Chlamydomonadales</taxon>
        <taxon>Tetrabaenaceae</taxon>
        <taxon>Tetrabaena</taxon>
    </lineage>
</organism>
<keyword evidence="2" id="KW-1185">Reference proteome</keyword>
<dbReference type="EMBL" id="PGGS01000796">
    <property type="protein sequence ID" value="PNH01772.1"/>
    <property type="molecule type" value="Genomic_DNA"/>
</dbReference>
<dbReference type="Proteomes" id="UP000236333">
    <property type="component" value="Unassembled WGS sequence"/>
</dbReference>
<gene>
    <name evidence="1" type="ORF">TSOC_012301</name>
</gene>
<dbReference type="AlphaFoldDB" id="A0A2J7ZNC6"/>
<evidence type="ECO:0000313" key="1">
    <source>
        <dbReference type="EMBL" id="PNH01772.1"/>
    </source>
</evidence>
<accession>A0A2J7ZNC6</accession>
<proteinExistence type="predicted"/>
<evidence type="ECO:0000313" key="2">
    <source>
        <dbReference type="Proteomes" id="UP000236333"/>
    </source>
</evidence>
<comment type="caution">
    <text evidence="1">The sequence shown here is derived from an EMBL/GenBank/DDBJ whole genome shotgun (WGS) entry which is preliminary data.</text>
</comment>